<accession>A0A7Z0EFZ7</accession>
<dbReference type="EMBL" id="JACCFM010000001">
    <property type="protein sequence ID" value="NYJ20949.1"/>
    <property type="molecule type" value="Genomic_DNA"/>
</dbReference>
<organism evidence="2 3">
    <name type="scientific">Glaciibacter psychrotolerans</name>
    <dbReference type="NCBI Taxonomy" id="670054"/>
    <lineage>
        <taxon>Bacteria</taxon>
        <taxon>Bacillati</taxon>
        <taxon>Actinomycetota</taxon>
        <taxon>Actinomycetes</taxon>
        <taxon>Micrococcales</taxon>
        <taxon>Microbacteriaceae</taxon>
        <taxon>Glaciibacter</taxon>
    </lineage>
</organism>
<protein>
    <submittedName>
        <fullName evidence="2">Uncharacterized protein</fullName>
    </submittedName>
</protein>
<evidence type="ECO:0000256" key="1">
    <source>
        <dbReference type="SAM" id="MobiDB-lite"/>
    </source>
</evidence>
<evidence type="ECO:0000313" key="3">
    <source>
        <dbReference type="Proteomes" id="UP000537260"/>
    </source>
</evidence>
<dbReference type="AlphaFoldDB" id="A0A7Z0EFZ7"/>
<keyword evidence="3" id="KW-1185">Reference proteome</keyword>
<proteinExistence type="predicted"/>
<gene>
    <name evidence="2" type="ORF">HNR05_002740</name>
</gene>
<evidence type="ECO:0000313" key="2">
    <source>
        <dbReference type="EMBL" id="NYJ20949.1"/>
    </source>
</evidence>
<feature type="region of interest" description="Disordered" evidence="1">
    <location>
        <begin position="1"/>
        <end position="20"/>
    </location>
</feature>
<dbReference type="Proteomes" id="UP000537260">
    <property type="component" value="Unassembled WGS sequence"/>
</dbReference>
<dbReference type="RefSeq" id="WP_179579624.1">
    <property type="nucleotide sequence ID" value="NZ_JACCFM010000001.1"/>
</dbReference>
<comment type="caution">
    <text evidence="2">The sequence shown here is derived from an EMBL/GenBank/DDBJ whole genome shotgun (WGS) entry which is preliminary data.</text>
</comment>
<reference evidence="2 3" key="1">
    <citation type="submission" date="2020-07" db="EMBL/GenBank/DDBJ databases">
        <title>Sequencing the genomes of 1000 actinobacteria strains.</title>
        <authorList>
            <person name="Klenk H.-P."/>
        </authorList>
    </citation>
    <scope>NUCLEOTIDE SEQUENCE [LARGE SCALE GENOMIC DNA]</scope>
    <source>
        <strain evidence="2 3">LI1</strain>
    </source>
</reference>
<name>A0A7Z0EFZ7_9MICO</name>
<sequence>MSVTLNVDDEQTPGLNASGQPDPAYAASLGLVPAPNGRRAAAFNMDASIWVLPALPAIIGYLDSAVSHVPRKVLQQA</sequence>